<dbReference type="Gene3D" id="1.10.8.60">
    <property type="match status" value="1"/>
</dbReference>
<dbReference type="InterPro" id="IPR000642">
    <property type="entry name" value="Peptidase_M41"/>
</dbReference>
<evidence type="ECO:0000256" key="4">
    <source>
        <dbReference type="ARBA" id="ARBA00022723"/>
    </source>
</evidence>
<dbReference type="GO" id="GO:0016887">
    <property type="term" value="F:ATP hydrolysis activity"/>
    <property type="evidence" value="ECO:0007669"/>
    <property type="project" value="InterPro"/>
</dbReference>
<organism evidence="11 12">
    <name type="scientific">Acidimicrobium ferrooxidans (strain DSM 10331 / JCM 15462 / NBRC 103882 / ICP)</name>
    <dbReference type="NCBI Taxonomy" id="525909"/>
    <lineage>
        <taxon>Bacteria</taxon>
        <taxon>Bacillati</taxon>
        <taxon>Actinomycetota</taxon>
        <taxon>Acidimicrobiia</taxon>
        <taxon>Acidimicrobiales</taxon>
        <taxon>Acidimicrobiaceae</taxon>
        <taxon>Acidimicrobium</taxon>
    </lineage>
</organism>
<dbReference type="STRING" id="525909.Afer_1844"/>
<keyword evidence="3" id="KW-0645">Protease</keyword>
<dbReference type="GO" id="GO:0005886">
    <property type="term" value="C:plasma membrane"/>
    <property type="evidence" value="ECO:0007669"/>
    <property type="project" value="TreeGrafter"/>
</dbReference>
<comment type="similarity">
    <text evidence="2">In the C-terminal section; belongs to the peptidase M41 family.</text>
</comment>
<dbReference type="RefSeq" id="WP_015799235.1">
    <property type="nucleotide sequence ID" value="NC_013124.1"/>
</dbReference>
<comment type="cofactor">
    <cofactor evidence="1">
        <name>Zn(2+)</name>
        <dbReference type="ChEBI" id="CHEBI:29105"/>
    </cofactor>
</comment>
<keyword evidence="4" id="KW-0479">Metal-binding</keyword>
<dbReference type="InterPro" id="IPR003593">
    <property type="entry name" value="AAA+_ATPase"/>
</dbReference>
<evidence type="ECO:0000256" key="8">
    <source>
        <dbReference type="RuleBase" id="RU003651"/>
    </source>
</evidence>
<keyword evidence="5" id="KW-0378">Hydrolase</keyword>
<keyword evidence="8" id="KW-0547">Nucleotide-binding</keyword>
<evidence type="ECO:0000259" key="10">
    <source>
        <dbReference type="SMART" id="SM00382"/>
    </source>
</evidence>
<proteinExistence type="inferred from homology"/>
<dbReference type="GO" id="GO:0006508">
    <property type="term" value="P:proteolysis"/>
    <property type="evidence" value="ECO:0007669"/>
    <property type="project" value="UniProtKB-KW"/>
</dbReference>
<dbReference type="Pfam" id="PF17862">
    <property type="entry name" value="AAA_lid_3"/>
    <property type="match status" value="1"/>
</dbReference>
<keyword evidence="9" id="KW-0472">Membrane</keyword>
<evidence type="ECO:0000256" key="1">
    <source>
        <dbReference type="ARBA" id="ARBA00001947"/>
    </source>
</evidence>
<feature type="transmembrane region" description="Helical" evidence="9">
    <location>
        <begin position="159"/>
        <end position="180"/>
    </location>
</feature>
<feature type="domain" description="AAA+ ATPase" evidence="10">
    <location>
        <begin position="230"/>
        <end position="453"/>
    </location>
</feature>
<evidence type="ECO:0000256" key="2">
    <source>
        <dbReference type="ARBA" id="ARBA00010044"/>
    </source>
</evidence>
<dbReference type="AlphaFoldDB" id="C7M1B0"/>
<dbReference type="InterPro" id="IPR037219">
    <property type="entry name" value="Peptidase_M41-like"/>
</dbReference>
<dbReference type="InterPro" id="IPR027417">
    <property type="entry name" value="P-loop_NTPase"/>
</dbReference>
<dbReference type="eggNOG" id="COG0465">
    <property type="taxonomic scope" value="Bacteria"/>
</dbReference>
<dbReference type="InterPro" id="IPR041569">
    <property type="entry name" value="AAA_lid_3"/>
</dbReference>
<evidence type="ECO:0000313" key="11">
    <source>
        <dbReference type="EMBL" id="ACU54758.1"/>
    </source>
</evidence>
<dbReference type="GO" id="GO:0004222">
    <property type="term" value="F:metalloendopeptidase activity"/>
    <property type="evidence" value="ECO:0007669"/>
    <property type="project" value="InterPro"/>
</dbReference>
<evidence type="ECO:0000256" key="7">
    <source>
        <dbReference type="ARBA" id="ARBA00023049"/>
    </source>
</evidence>
<dbReference type="SMART" id="SM00382">
    <property type="entry name" value="AAA"/>
    <property type="match status" value="1"/>
</dbReference>
<dbReference type="Gene3D" id="1.20.58.760">
    <property type="entry name" value="Peptidase M41"/>
    <property type="match status" value="1"/>
</dbReference>
<evidence type="ECO:0000256" key="3">
    <source>
        <dbReference type="ARBA" id="ARBA00022670"/>
    </source>
</evidence>
<dbReference type="GO" id="GO:0004176">
    <property type="term" value="F:ATP-dependent peptidase activity"/>
    <property type="evidence" value="ECO:0007669"/>
    <property type="project" value="InterPro"/>
</dbReference>
<sequence length="800" mass="88252">MTESTGARRHAARPGCRPPQSLWDRLKFLVVLAVLIAWVTATKTNANPLEPVGVALASTLQSDWWLTVLVVLEVVRQVNVLALERSSSWNQAWEEAVVRPIQRLGHGRDDWTRYRIARAAKIIVLLALVSVVLAAHYHVSPLFALFVVPGMVMNSLPTIIEIGVYLLIGVGSFVAIFWYLSKGGYEVYFPGDVKTRFSDVWGQDAVLDRIKENLIFLTDPERIEEKGGYVPTGILLWGPPGTGKTLIAEAVAGETQVPFVFVEPGAFANMFIGVGILKVKSIFRRLRKLAVRYGGVVAFFDEADSLGSRGAIAGADGRFRFAGSPILGDAPTCHGGTYFDPATQQVLFEEELRRARASAPEPRAQGRSVWRYVVPGFGGMDGTLQALLTELSGLQKPRGFWNRVVRRALGLKPKEPPKYRILTILATNLPDVLDEALLRPGRIDRIYKVGYPSKEGRIRTFQGYLAKVHHALSDEDIDRLATMTPYLSGAAIKDMVNEALIIAIREGREVIEWPDMIRAKQIKTFGLPEDVEYVERERHAVAVHEACHAVTAVVVRRNSVIDIATIEKGSNFLGLVSYLPKEERFTRWRSEFEADIMVGLASLAGERAFFGGDNTSGVSGDLFSASRLAALMDTSWGMGDTILQLDAVRDLGIGGYGPQRRRVGPADDPRKGGIGDRVERRLEALYERVAQIVEEHRYDILAVAHALETQKTITGDDILAIMERRQGLLIDGTVYADPSMRAQIEAYHDAVARAHRLQESQPMTVPLPAGSALGAGTIADRREAAMRHRALTSEHDGDQS</sequence>
<dbReference type="GO" id="GO:0005524">
    <property type="term" value="F:ATP binding"/>
    <property type="evidence" value="ECO:0007669"/>
    <property type="project" value="UniProtKB-KW"/>
</dbReference>
<keyword evidence="12" id="KW-1185">Reference proteome</keyword>
<comment type="similarity">
    <text evidence="8">Belongs to the AAA ATPase family.</text>
</comment>
<keyword evidence="9" id="KW-1133">Transmembrane helix</keyword>
<dbReference type="PROSITE" id="PS00674">
    <property type="entry name" value="AAA"/>
    <property type="match status" value="1"/>
</dbReference>
<feature type="transmembrane region" description="Helical" evidence="9">
    <location>
        <begin position="122"/>
        <end position="139"/>
    </location>
</feature>
<keyword evidence="8" id="KW-0067">ATP-binding</keyword>
<dbReference type="SUPFAM" id="SSF140990">
    <property type="entry name" value="FtsH protease domain-like"/>
    <property type="match status" value="1"/>
</dbReference>
<dbReference type="InterPro" id="IPR003959">
    <property type="entry name" value="ATPase_AAA_core"/>
</dbReference>
<dbReference type="OrthoDB" id="9809379at2"/>
<evidence type="ECO:0000313" key="12">
    <source>
        <dbReference type="Proteomes" id="UP000000771"/>
    </source>
</evidence>
<evidence type="ECO:0000256" key="5">
    <source>
        <dbReference type="ARBA" id="ARBA00022801"/>
    </source>
</evidence>
<dbReference type="SUPFAM" id="SSF52540">
    <property type="entry name" value="P-loop containing nucleoside triphosphate hydrolases"/>
    <property type="match status" value="1"/>
</dbReference>
<dbReference type="Pfam" id="PF01434">
    <property type="entry name" value="Peptidase_M41"/>
    <property type="match status" value="1"/>
</dbReference>
<keyword evidence="7" id="KW-0482">Metalloprotease</keyword>
<keyword evidence="9" id="KW-0812">Transmembrane</keyword>
<gene>
    <name evidence="11" type="ordered locus">Afer_1844</name>
</gene>
<accession>C7M1B0</accession>
<dbReference type="EMBL" id="CP001631">
    <property type="protein sequence ID" value="ACU54758.1"/>
    <property type="molecule type" value="Genomic_DNA"/>
</dbReference>
<dbReference type="InterPro" id="IPR003960">
    <property type="entry name" value="ATPase_AAA_CS"/>
</dbReference>
<name>C7M1B0_ACIFD</name>
<dbReference type="GO" id="GO:0046872">
    <property type="term" value="F:metal ion binding"/>
    <property type="evidence" value="ECO:0007669"/>
    <property type="project" value="UniProtKB-KW"/>
</dbReference>
<dbReference type="KEGG" id="afo:Afer_1844"/>
<keyword evidence="6" id="KW-0862">Zinc</keyword>
<dbReference type="Pfam" id="PF00004">
    <property type="entry name" value="AAA"/>
    <property type="match status" value="2"/>
</dbReference>
<protein>
    <submittedName>
        <fullName evidence="11">AAA ATPase central domain protein</fullName>
    </submittedName>
</protein>
<dbReference type="PANTHER" id="PTHR23076:SF97">
    <property type="entry name" value="ATP-DEPENDENT ZINC METALLOPROTEASE YME1L1"/>
    <property type="match status" value="1"/>
</dbReference>
<evidence type="ECO:0000256" key="9">
    <source>
        <dbReference type="SAM" id="Phobius"/>
    </source>
</evidence>
<dbReference type="GO" id="GO:0030163">
    <property type="term" value="P:protein catabolic process"/>
    <property type="evidence" value="ECO:0007669"/>
    <property type="project" value="TreeGrafter"/>
</dbReference>
<dbReference type="Proteomes" id="UP000000771">
    <property type="component" value="Chromosome"/>
</dbReference>
<dbReference type="HOGENOM" id="CLU_355142_0_0_11"/>
<dbReference type="PANTHER" id="PTHR23076">
    <property type="entry name" value="METALLOPROTEASE M41 FTSH"/>
    <property type="match status" value="1"/>
</dbReference>
<reference evidence="11 12" key="1">
    <citation type="journal article" date="2009" name="Stand. Genomic Sci.">
        <title>Complete genome sequence of Acidimicrobium ferrooxidans type strain (ICP).</title>
        <authorList>
            <person name="Clum A."/>
            <person name="Nolan M."/>
            <person name="Lang E."/>
            <person name="Glavina Del Rio T."/>
            <person name="Tice H."/>
            <person name="Copeland A."/>
            <person name="Cheng J.F."/>
            <person name="Lucas S."/>
            <person name="Chen F."/>
            <person name="Bruce D."/>
            <person name="Goodwin L."/>
            <person name="Pitluck S."/>
            <person name="Ivanova N."/>
            <person name="Mavrommatis K."/>
            <person name="Mikhailova N."/>
            <person name="Pati A."/>
            <person name="Chen A."/>
            <person name="Palaniappan K."/>
            <person name="Goker M."/>
            <person name="Spring S."/>
            <person name="Land M."/>
            <person name="Hauser L."/>
            <person name="Chang Y.J."/>
            <person name="Jeffries C.C."/>
            <person name="Chain P."/>
            <person name="Bristow J."/>
            <person name="Eisen J.A."/>
            <person name="Markowitz V."/>
            <person name="Hugenholtz P."/>
            <person name="Kyrpides N.C."/>
            <person name="Klenk H.P."/>
            <person name="Lapidus A."/>
        </authorList>
    </citation>
    <scope>NUCLEOTIDE SEQUENCE [LARGE SCALE GENOMIC DNA]</scope>
    <source>
        <strain evidence="12">DSM 10331 / JCM 15462 / NBRC 103882 / ICP</strain>
    </source>
</reference>
<evidence type="ECO:0000256" key="6">
    <source>
        <dbReference type="ARBA" id="ARBA00022833"/>
    </source>
</evidence>
<dbReference type="Gene3D" id="3.40.50.300">
    <property type="entry name" value="P-loop containing nucleotide triphosphate hydrolases"/>
    <property type="match status" value="1"/>
</dbReference>